<feature type="transmembrane region" description="Helical" evidence="3">
    <location>
        <begin position="97"/>
        <end position="119"/>
    </location>
</feature>
<dbReference type="PANTHER" id="PTHR31600:SF2">
    <property type="entry name" value="GAMETE ENRICHED GENE 10 PROTEIN-RELATED"/>
    <property type="match status" value="1"/>
</dbReference>
<gene>
    <name evidence="4" type="ORF">TTHERM_00283920</name>
</gene>
<evidence type="ECO:0000313" key="5">
    <source>
        <dbReference type="Proteomes" id="UP000009168"/>
    </source>
</evidence>
<feature type="coiled-coil region" evidence="1">
    <location>
        <begin position="1097"/>
        <end position="1124"/>
    </location>
</feature>
<accession>I7MKB3</accession>
<feature type="transmembrane region" description="Helical" evidence="3">
    <location>
        <begin position="250"/>
        <end position="268"/>
    </location>
</feature>
<dbReference type="Proteomes" id="UP000009168">
    <property type="component" value="Unassembled WGS sequence"/>
</dbReference>
<evidence type="ECO:0000256" key="1">
    <source>
        <dbReference type="SAM" id="Coils"/>
    </source>
</evidence>
<dbReference type="STRING" id="312017.I7MKB3"/>
<feature type="transmembrane region" description="Helical" evidence="3">
    <location>
        <begin position="275"/>
        <end position="296"/>
    </location>
</feature>
<feature type="transmembrane region" description="Helical" evidence="3">
    <location>
        <begin position="226"/>
        <end position="244"/>
    </location>
</feature>
<feature type="region of interest" description="Disordered" evidence="2">
    <location>
        <begin position="1468"/>
        <end position="1635"/>
    </location>
</feature>
<protein>
    <submittedName>
        <fullName evidence="4">Transmembrane protein, putative</fullName>
    </submittedName>
</protein>
<keyword evidence="3 4" id="KW-0812">Transmembrane</keyword>
<feature type="region of interest" description="Disordered" evidence="2">
    <location>
        <begin position="1280"/>
        <end position="1324"/>
    </location>
</feature>
<dbReference type="eggNOG" id="ENOG502SUQG">
    <property type="taxonomic scope" value="Eukaryota"/>
</dbReference>
<feature type="transmembrane region" description="Helical" evidence="3">
    <location>
        <begin position="1342"/>
        <end position="1367"/>
    </location>
</feature>
<feature type="transmembrane region" description="Helical" evidence="3">
    <location>
        <begin position="39"/>
        <end position="57"/>
    </location>
</feature>
<feature type="transmembrane region" description="Helical" evidence="3">
    <location>
        <begin position="188"/>
        <end position="205"/>
    </location>
</feature>
<feature type="compositionally biased region" description="Gly residues" evidence="2">
    <location>
        <begin position="1487"/>
        <end position="1591"/>
    </location>
</feature>
<reference evidence="5" key="1">
    <citation type="journal article" date="2006" name="PLoS Biol.">
        <title>Macronuclear genome sequence of the ciliate Tetrahymena thermophila, a model eukaryote.</title>
        <authorList>
            <person name="Eisen J.A."/>
            <person name="Coyne R.S."/>
            <person name="Wu M."/>
            <person name="Wu D."/>
            <person name="Thiagarajan M."/>
            <person name="Wortman J.R."/>
            <person name="Badger J.H."/>
            <person name="Ren Q."/>
            <person name="Amedeo P."/>
            <person name="Jones K.M."/>
            <person name="Tallon L.J."/>
            <person name="Delcher A.L."/>
            <person name="Salzberg S.L."/>
            <person name="Silva J.C."/>
            <person name="Haas B.J."/>
            <person name="Majoros W.H."/>
            <person name="Farzad M."/>
            <person name="Carlton J.M."/>
            <person name="Smith R.K. Jr."/>
            <person name="Garg J."/>
            <person name="Pearlman R.E."/>
            <person name="Karrer K.M."/>
            <person name="Sun L."/>
            <person name="Manning G."/>
            <person name="Elde N.C."/>
            <person name="Turkewitz A.P."/>
            <person name="Asai D.J."/>
            <person name="Wilkes D.E."/>
            <person name="Wang Y."/>
            <person name="Cai H."/>
            <person name="Collins K."/>
            <person name="Stewart B.A."/>
            <person name="Lee S.R."/>
            <person name="Wilamowska K."/>
            <person name="Weinberg Z."/>
            <person name="Ruzzo W.L."/>
            <person name="Wloga D."/>
            <person name="Gaertig J."/>
            <person name="Frankel J."/>
            <person name="Tsao C.-C."/>
            <person name="Gorovsky M.A."/>
            <person name="Keeling P.J."/>
            <person name="Waller R.F."/>
            <person name="Patron N.J."/>
            <person name="Cherry J.M."/>
            <person name="Stover N.A."/>
            <person name="Krieger C.J."/>
            <person name="del Toro C."/>
            <person name="Ryder H.F."/>
            <person name="Williamson S.C."/>
            <person name="Barbeau R.A."/>
            <person name="Hamilton E.P."/>
            <person name="Orias E."/>
        </authorList>
    </citation>
    <scope>NUCLEOTIDE SEQUENCE [LARGE SCALE GENOMIC DNA]</scope>
    <source>
        <strain evidence="5">SB210</strain>
    </source>
</reference>
<dbReference type="GeneID" id="7829796"/>
<keyword evidence="3" id="KW-0472">Membrane</keyword>
<feature type="transmembrane region" description="Helical" evidence="3">
    <location>
        <begin position="1725"/>
        <end position="1747"/>
    </location>
</feature>
<feature type="transmembrane region" description="Helical" evidence="3">
    <location>
        <begin position="1826"/>
        <end position="1844"/>
    </location>
</feature>
<feature type="transmembrane region" description="Helical" evidence="3">
    <location>
        <begin position="157"/>
        <end position="182"/>
    </location>
</feature>
<evidence type="ECO:0000256" key="2">
    <source>
        <dbReference type="SAM" id="MobiDB-lite"/>
    </source>
</evidence>
<name>I7MKB3_TETTS</name>
<dbReference type="EMBL" id="GG662656">
    <property type="protein sequence ID" value="EAR98003.2"/>
    <property type="molecule type" value="Genomic_DNA"/>
</dbReference>
<feature type="region of interest" description="Disordered" evidence="2">
    <location>
        <begin position="844"/>
        <end position="873"/>
    </location>
</feature>
<proteinExistence type="predicted"/>
<keyword evidence="3" id="KW-1133">Transmembrane helix</keyword>
<evidence type="ECO:0000313" key="4">
    <source>
        <dbReference type="EMBL" id="EAR98003.2"/>
    </source>
</evidence>
<feature type="transmembrane region" description="Helical" evidence="3">
    <location>
        <begin position="302"/>
        <end position="321"/>
    </location>
</feature>
<feature type="transmembrane region" description="Helical" evidence="3">
    <location>
        <begin position="1864"/>
        <end position="1886"/>
    </location>
</feature>
<evidence type="ECO:0000256" key="3">
    <source>
        <dbReference type="SAM" id="Phobius"/>
    </source>
</evidence>
<keyword evidence="1" id="KW-0175">Coiled coil</keyword>
<dbReference type="RefSeq" id="XP_001018248.2">
    <property type="nucleotide sequence ID" value="XM_001018248.2"/>
</dbReference>
<feature type="compositionally biased region" description="Basic and acidic residues" evidence="2">
    <location>
        <begin position="1288"/>
        <end position="1309"/>
    </location>
</feature>
<organism evidence="4 5">
    <name type="scientific">Tetrahymena thermophila (strain SB210)</name>
    <dbReference type="NCBI Taxonomy" id="312017"/>
    <lineage>
        <taxon>Eukaryota</taxon>
        <taxon>Sar</taxon>
        <taxon>Alveolata</taxon>
        <taxon>Ciliophora</taxon>
        <taxon>Intramacronucleata</taxon>
        <taxon>Oligohymenophorea</taxon>
        <taxon>Hymenostomatida</taxon>
        <taxon>Tetrahymenina</taxon>
        <taxon>Tetrahymenidae</taxon>
        <taxon>Tetrahymena</taxon>
    </lineage>
</organism>
<feature type="compositionally biased region" description="Low complexity" evidence="2">
    <location>
        <begin position="1315"/>
        <end position="1324"/>
    </location>
</feature>
<dbReference type="PANTHER" id="PTHR31600">
    <property type="entry name" value="TINY MACROCYSTS PROTEIN B-RELATED"/>
    <property type="match status" value="1"/>
</dbReference>
<sequence>MKSTQVERISFFQDLVNKSSNFYKQRLYNLISVFQRNQLFSYITLSIKFLILLLPLFSQEELFIYFQTRESSFKSFDNLNYNTNIKENQTIRLSFQIASLCLHSILFLYLIIQYFLFFYEQIQTAERKQQPLQINNLYSNQITNDIIQIPKHKQKQYFVVVLFSIVFQIHNDILLVPCVIISSMNYNPVSIVSLILVIVIGLICTDQDYDYLISSKDHLAKRISKTNYISLLLLILVGICSQQISSLQTLSLLLGIIYFIIFCIQLIWKSFYKQITLKIVQFGYLYLSFIFIALFSCYKSSISQFYCLLIMILIPITYKIIMYLDEIYQIYLNQKMQLLKLILKTKDKHLFAQIHPFELDQIMRLIFQDSANQKNESFNQTLLQQYYFVNQEQEDQSILNGSKRYVVKEEIIDGDLYVKKEQAFGNDEQLKISLKEIFKKIFKIFLNETSISQEKKTDIRFYYLIFLMQIQQIPQQFLMQIHNKDQNEMSIKNQQMLEVLLQKFNEQLEFEQKVEGNTYSYFNNSFLLPIIFEQITQETTNQLDKAINIKLNILYMMSNKFIDLEILNDRLVQIYKLRDRIVKNLNSLASMNQLSEELHYLYMNFLENLSFSERDVKINYQQKQLNYIQKHFFQEDTGVLFVSIQKERQNIIKKVSSSFCSLFKVNESDIINTEIDRFIPSQIQSKHKIYIQRFLENPNLSEQNIYKDMLFGIIKGGYILPIEMNLRLTQFIVGSEYTDDFGITALIKGIKQNSEFILYEHSKKNKIVGITENFHQTVFGHIKDFKKIDLKKFFPFLKNKNAIRQLFNYEKTLKAFNHTNTNNSSYFQSTTNVNSLKKIQTSNNIKNNDQDLVNNSQGMQSEPAQSSRHPQSFHSQYDNLTTFYDEEGDFKNKENDEDQQYEEDFPVDFVFIMIVEKPQSQFSNIQQKVNTTNSIQNLYAQVNLQSNTTKAYSFYQMRVNVKPFRNRLLNLNYLEIDSLIEINPVLCTQTILPLLTNNEIAEIKTNKFSVNQHDLEKFILELQNIQTLTQIQQQQGPVSSISEETEEYDEVTTPYIYQKRRTKDFSQKIMINNGSFSVNENQKSNDSKNIQSSIPINNKSKEQMEKVIETKEENENDLLSQRQEKIIKNRQINYDNQQTQNDQQVYQDVNFPLNSPIINSGHLSTNNMPLNMLSPKSLNIMSYQDLNNEYDNLNYTKNNDNGDNYKHEFSMNNQVNITQTKQIDDQTNHEANNLHNNSQSQSISYIKASTQISRNKLFSNFSEQSHIGIARQQKFFSKQQSQVDEQLPSEHKSSDKKENQENKEEKDLQDALEVSSTHSRSSNLSSTKKNIKKIVKTKKSLFVMKIISIVGFLCVCAIIGVTVWQYYQIISIFDDQIQNFKVFDWPMQIQSQMSLIQKNVNFQTLLGSRNQLPIASGNNVTQLNYQSDQELNSSYSNIIRLLQQMQQPSQQIQIFYYVRQTPSNFTYIPQKFDNRKRPNCTQNGTNTGQGGTGSSGTSGGASGSGSGNTGTGGNSGTGGTGTGGSGSTGASGNSGTGTGGSGSTGKGGSGSSGKGGSGNSGSGSSGSTGTGGGGSAGTGGNTGTGGSGSSGSSGNAGASGGSSAGTGGNPSTGSGGQGNGGGGGGNRNCSGQNNTNWYNQSNNQFNFSLFYSTMQNTTYTLDYSLLLQSENIFSYAFLNDDQGTSERGFITNMFVLKNQLNTVYQSSKQQMYDQLNNTQQQLGQLMIIIMIVLACCLIVVIPLFSFIQSKREQILKLFATFDSQKLEIKIIQLNTLYFQNSTSLKKGSLNLKTKLNQQIIVKQKQIQSSKKQILSSTSSLPRINKTILVFTAISYCLSIIYPLLNEYITSNYTQQGKQNTQLMSNLFEIQSFILASVAQNYFCLILKGFPNKKQFNITLQVQTLQDMYTQGQNLITNLQGTIQQQEFINRYQQNLYDNFLFELLNNNVCTPLNQYQQFQDQQNLIPQSNCTGIRKGILNQGLQISLKKFTEVFPDMLSMYQITDSNIFTQKFTAYQSAFNFAEFNTFATYLAQIISALRTFIIQNSEDYFNYMKTFQIALLIYQMLIMVLIFYFGWFSFYKYLDHQLFQTKLLLSVMDVNSLIENSYIYNFLKRNVDL</sequence>
<dbReference type="InterPro" id="IPR052994">
    <property type="entry name" value="Tiny_macrocysts_regulators"/>
</dbReference>
<dbReference type="KEGG" id="tet:TTHERM_00283920"/>
<dbReference type="InParanoid" id="I7MKB3"/>
<feature type="compositionally biased region" description="Gly residues" evidence="2">
    <location>
        <begin position="1597"/>
        <end position="1626"/>
    </location>
</feature>
<keyword evidence="5" id="KW-1185">Reference proteome</keyword>
<feature type="transmembrane region" description="Helical" evidence="3">
    <location>
        <begin position="2058"/>
        <end position="2080"/>
    </location>
</feature>